<feature type="transmembrane region" description="Helical" evidence="1">
    <location>
        <begin position="91"/>
        <end position="123"/>
    </location>
</feature>
<keyword evidence="1" id="KW-1133">Transmembrane helix</keyword>
<dbReference type="NCBIfam" id="TIGR00254">
    <property type="entry name" value="GGDEF"/>
    <property type="match status" value="1"/>
</dbReference>
<keyword evidence="1" id="KW-0812">Transmembrane</keyword>
<keyword evidence="1" id="KW-0472">Membrane</keyword>
<dbReference type="InterPro" id="IPR029787">
    <property type="entry name" value="Nucleotide_cyclase"/>
</dbReference>
<feature type="transmembrane region" description="Helical" evidence="1">
    <location>
        <begin position="135"/>
        <end position="154"/>
    </location>
</feature>
<dbReference type="PROSITE" id="PS50887">
    <property type="entry name" value="GGDEF"/>
    <property type="match status" value="1"/>
</dbReference>
<dbReference type="InterPro" id="IPR000160">
    <property type="entry name" value="GGDEF_dom"/>
</dbReference>
<dbReference type="FunFam" id="3.30.70.270:FF:000001">
    <property type="entry name" value="Diguanylate cyclase domain protein"/>
    <property type="match status" value="1"/>
</dbReference>
<dbReference type="SMART" id="SM00267">
    <property type="entry name" value="GGDEF"/>
    <property type="match status" value="1"/>
</dbReference>
<accession>A0A6J7JEI9</accession>
<dbReference type="GO" id="GO:0005886">
    <property type="term" value="C:plasma membrane"/>
    <property type="evidence" value="ECO:0007669"/>
    <property type="project" value="TreeGrafter"/>
</dbReference>
<name>A0A6J7JEI9_9ZZZZ</name>
<dbReference type="AlphaFoldDB" id="A0A6J7JEI9"/>
<dbReference type="CDD" id="cd01949">
    <property type="entry name" value="GGDEF"/>
    <property type="match status" value="1"/>
</dbReference>
<dbReference type="GO" id="GO:0052621">
    <property type="term" value="F:diguanylate cyclase activity"/>
    <property type="evidence" value="ECO:0007669"/>
    <property type="project" value="TreeGrafter"/>
</dbReference>
<sequence length="333" mass="35585">MVDMERRTRHVRSLVLLAVGGGTGVLALKWGWRPLGVFAAFALCVPVVNRAMTRSERPENWLLTLTLLSVIALGGLAALTGGATSLALPWLVLPVVAATTVFGANGFLVTLDAAIIAIAVIVGTTADNKPDAEQVVAATAVLVIAVGAYVWELMTADLRSRRTSVLDPLTGLLNRSTLAQRFEELRQQAMVAHEPVALVIIDIDHFKRVNDELGHAVGDVVLREVAAVIRTSLRSFEPAYRLGGEEFLMLLPGMDEAAAIRHADHIRRRVAEACPAGVNLTVSAGVAAAQGEELLYARVFDRADARLYIAKGAGRNRVEPTLASVAPPMQLAQ</sequence>
<dbReference type="GO" id="GO:0043709">
    <property type="term" value="P:cell adhesion involved in single-species biofilm formation"/>
    <property type="evidence" value="ECO:0007669"/>
    <property type="project" value="TreeGrafter"/>
</dbReference>
<protein>
    <submittedName>
        <fullName evidence="3">Unannotated protein</fullName>
    </submittedName>
</protein>
<evidence type="ECO:0000313" key="3">
    <source>
        <dbReference type="EMBL" id="CAB4941620.1"/>
    </source>
</evidence>
<evidence type="ECO:0000256" key="1">
    <source>
        <dbReference type="SAM" id="Phobius"/>
    </source>
</evidence>
<dbReference type="PANTHER" id="PTHR45138">
    <property type="entry name" value="REGULATORY COMPONENTS OF SENSORY TRANSDUCTION SYSTEM"/>
    <property type="match status" value="1"/>
</dbReference>
<dbReference type="EMBL" id="CAFBMX010000010">
    <property type="protein sequence ID" value="CAB4941620.1"/>
    <property type="molecule type" value="Genomic_DNA"/>
</dbReference>
<gene>
    <name evidence="3" type="ORF">UFOPK3674_01870</name>
</gene>
<dbReference type="InterPro" id="IPR043128">
    <property type="entry name" value="Rev_trsase/Diguanyl_cyclase"/>
</dbReference>
<dbReference type="GO" id="GO:1902201">
    <property type="term" value="P:negative regulation of bacterial-type flagellum-dependent cell motility"/>
    <property type="evidence" value="ECO:0007669"/>
    <property type="project" value="TreeGrafter"/>
</dbReference>
<evidence type="ECO:0000259" key="2">
    <source>
        <dbReference type="PROSITE" id="PS50887"/>
    </source>
</evidence>
<dbReference type="PANTHER" id="PTHR45138:SF9">
    <property type="entry name" value="DIGUANYLATE CYCLASE DGCM-RELATED"/>
    <property type="match status" value="1"/>
</dbReference>
<feature type="domain" description="GGDEF" evidence="2">
    <location>
        <begin position="194"/>
        <end position="323"/>
    </location>
</feature>
<organism evidence="3">
    <name type="scientific">freshwater metagenome</name>
    <dbReference type="NCBI Taxonomy" id="449393"/>
    <lineage>
        <taxon>unclassified sequences</taxon>
        <taxon>metagenomes</taxon>
        <taxon>ecological metagenomes</taxon>
    </lineage>
</organism>
<proteinExistence type="predicted"/>
<dbReference type="Pfam" id="PF00990">
    <property type="entry name" value="GGDEF"/>
    <property type="match status" value="1"/>
</dbReference>
<dbReference type="InterPro" id="IPR050469">
    <property type="entry name" value="Diguanylate_Cyclase"/>
</dbReference>
<dbReference type="Gene3D" id="3.30.70.270">
    <property type="match status" value="1"/>
</dbReference>
<reference evidence="3" key="1">
    <citation type="submission" date="2020-05" db="EMBL/GenBank/DDBJ databases">
        <authorList>
            <person name="Chiriac C."/>
            <person name="Salcher M."/>
            <person name="Ghai R."/>
            <person name="Kavagutti S V."/>
        </authorList>
    </citation>
    <scope>NUCLEOTIDE SEQUENCE</scope>
</reference>
<dbReference type="SUPFAM" id="SSF55073">
    <property type="entry name" value="Nucleotide cyclase"/>
    <property type="match status" value="1"/>
</dbReference>